<keyword evidence="4 6" id="KW-1133">Transmembrane helix</keyword>
<keyword evidence="2" id="KW-1003">Cell membrane</keyword>
<evidence type="ECO:0000256" key="3">
    <source>
        <dbReference type="ARBA" id="ARBA00022692"/>
    </source>
</evidence>
<name>A0ABR7CNP4_9BACT</name>
<dbReference type="PANTHER" id="PTHR30572:SF18">
    <property type="entry name" value="ABC-TYPE MACROLIDE FAMILY EXPORT SYSTEM PERMEASE COMPONENT 2"/>
    <property type="match status" value="1"/>
</dbReference>
<feature type="transmembrane region" description="Helical" evidence="6">
    <location>
        <begin position="706"/>
        <end position="726"/>
    </location>
</feature>
<dbReference type="InterPro" id="IPR003838">
    <property type="entry name" value="ABC3_permease_C"/>
</dbReference>
<dbReference type="Proteomes" id="UP000636891">
    <property type="component" value="Unassembled WGS sequence"/>
</dbReference>
<evidence type="ECO:0000313" key="10">
    <source>
        <dbReference type="Proteomes" id="UP000636891"/>
    </source>
</evidence>
<feature type="transmembrane region" description="Helical" evidence="6">
    <location>
        <begin position="653"/>
        <end position="671"/>
    </location>
</feature>
<comment type="subcellular location">
    <subcellularLocation>
        <location evidence="1">Cell membrane</location>
        <topology evidence="1">Multi-pass membrane protein</topology>
    </subcellularLocation>
</comment>
<feature type="transmembrane region" description="Helical" evidence="6">
    <location>
        <begin position="738"/>
        <end position="758"/>
    </location>
</feature>
<evidence type="ECO:0000256" key="2">
    <source>
        <dbReference type="ARBA" id="ARBA00022475"/>
    </source>
</evidence>
<feature type="domain" description="MacB-like periplasmic core" evidence="8">
    <location>
        <begin position="457"/>
        <end position="597"/>
    </location>
</feature>
<evidence type="ECO:0000256" key="1">
    <source>
        <dbReference type="ARBA" id="ARBA00004651"/>
    </source>
</evidence>
<feature type="domain" description="ABC3 transporter permease C-terminal" evidence="7">
    <location>
        <begin position="655"/>
        <end position="758"/>
    </location>
</feature>
<organism evidence="9 10">
    <name type="scientific">Alistipes hominis</name>
    <dbReference type="NCBI Taxonomy" id="2763015"/>
    <lineage>
        <taxon>Bacteria</taxon>
        <taxon>Pseudomonadati</taxon>
        <taxon>Bacteroidota</taxon>
        <taxon>Bacteroidia</taxon>
        <taxon>Bacteroidales</taxon>
        <taxon>Rikenellaceae</taxon>
        <taxon>Alistipes</taxon>
    </lineage>
</organism>
<evidence type="ECO:0000256" key="4">
    <source>
        <dbReference type="ARBA" id="ARBA00022989"/>
    </source>
</evidence>
<comment type="caution">
    <text evidence="9">The sequence shown here is derived from an EMBL/GenBank/DDBJ whole genome shotgun (WGS) entry which is preliminary data.</text>
</comment>
<dbReference type="RefSeq" id="WP_118656906.1">
    <property type="nucleotide sequence ID" value="NZ_JACOOK010000005.1"/>
</dbReference>
<dbReference type="InterPro" id="IPR050250">
    <property type="entry name" value="Macrolide_Exporter_MacB"/>
</dbReference>
<reference evidence="9 10" key="1">
    <citation type="submission" date="2020-08" db="EMBL/GenBank/DDBJ databases">
        <title>Genome public.</title>
        <authorList>
            <person name="Liu C."/>
            <person name="Sun Q."/>
        </authorList>
    </citation>
    <scope>NUCLEOTIDE SEQUENCE [LARGE SCALE GENOMIC DNA]</scope>
    <source>
        <strain evidence="9 10">New-7</strain>
    </source>
</reference>
<evidence type="ECO:0000313" key="9">
    <source>
        <dbReference type="EMBL" id="MBC5617297.1"/>
    </source>
</evidence>
<sequence>MKRLIYTFRYLTRNRGNNLIRILSMTLGLVVGAILLSQVAFDTSFDRFYPDADRIYQARFVWVGENEDDVADGLFGEPWSVLRDELPGTVSGTMFFPQRNLRPFYYEDHPHVFQGLYHADSVFFDFFGVKLTQGDLRSGFLSDRNIFLSGSCAERMFGGRNPVGEIVFYDKSAPYTVAGVFEDFPKNSTLSFDALIPLRNIAPFTDINGWRPNMKWGGTDCFRGYVKLVPGANPDSVNADLRKICRKYADTDEVFYRLYPVTQLHRDNADVRHHVFIRSLLAFIVLLVAAMNYALASISSLATRARTMAMYKCNGNTSSGIFGMMLSETAILILLSMLLAVLLVFSFRQPIQQIITPPFSAIFTAGNLTKTLAVIIPLFLIAGVIPAKIFSSIPVALAFRNYALNKRLWKQFLLFIQFGCAALMITLLAIVVRQYRLVLHKDPGFRYENLVFVRFPGFDPAQADMLKHQLGKLPAVQVVCFASGLPGYECSGDNISEEATGRGVHIFAYGVDSDFIPAMEIRVASGRNFGADPAGNEIIVNEELVEKMQWTDSPIGKTVLLFQTPRTIVGVVENFYNQPLIREPNSVIHPSVLMPATGSPILIAKLDGITPEKLSEIRKLLTNLFPSTDITVDIYREVIRAQYENELHFRNTVFVGVIVTLLISLIGLVGYTNNEIQRRSKEIAIRKVNGATASSIVRLIARDLQWITLAALVAGFAGAYLIGGNWLLRFATKTPLNIGLFAGCGLTVCAIIAVTVILKTRRTACENPVKSIKKE</sequence>
<feature type="transmembrane region" description="Helical" evidence="6">
    <location>
        <begin position="330"/>
        <end position="351"/>
    </location>
</feature>
<dbReference type="Pfam" id="PF02687">
    <property type="entry name" value="FtsX"/>
    <property type="match status" value="2"/>
</dbReference>
<evidence type="ECO:0000259" key="7">
    <source>
        <dbReference type="Pfam" id="PF02687"/>
    </source>
</evidence>
<keyword evidence="10" id="KW-1185">Reference proteome</keyword>
<gene>
    <name evidence="9" type="ORF">H8S08_09770</name>
</gene>
<proteinExistence type="predicted"/>
<dbReference type="Pfam" id="PF12704">
    <property type="entry name" value="MacB_PCD"/>
    <property type="match status" value="2"/>
</dbReference>
<dbReference type="PANTHER" id="PTHR30572">
    <property type="entry name" value="MEMBRANE COMPONENT OF TRANSPORTER-RELATED"/>
    <property type="match status" value="1"/>
</dbReference>
<evidence type="ECO:0000256" key="5">
    <source>
        <dbReference type="ARBA" id="ARBA00023136"/>
    </source>
</evidence>
<feature type="transmembrane region" description="Helical" evidence="6">
    <location>
        <begin position="280"/>
        <end position="302"/>
    </location>
</feature>
<feature type="transmembrane region" description="Helical" evidence="6">
    <location>
        <begin position="371"/>
        <end position="391"/>
    </location>
</feature>
<evidence type="ECO:0000256" key="6">
    <source>
        <dbReference type="SAM" id="Phobius"/>
    </source>
</evidence>
<dbReference type="InterPro" id="IPR025857">
    <property type="entry name" value="MacB_PCD"/>
</dbReference>
<accession>A0ABR7CNP4</accession>
<keyword evidence="5 6" id="KW-0472">Membrane</keyword>
<feature type="domain" description="ABC3 transporter permease C-terminal" evidence="7">
    <location>
        <begin position="280"/>
        <end position="394"/>
    </location>
</feature>
<feature type="transmembrane region" description="Helical" evidence="6">
    <location>
        <begin position="20"/>
        <end position="41"/>
    </location>
</feature>
<feature type="transmembrane region" description="Helical" evidence="6">
    <location>
        <begin position="412"/>
        <end position="432"/>
    </location>
</feature>
<evidence type="ECO:0000259" key="8">
    <source>
        <dbReference type="Pfam" id="PF12704"/>
    </source>
</evidence>
<protein>
    <submittedName>
        <fullName evidence="9">ABC transporter permease</fullName>
    </submittedName>
</protein>
<feature type="domain" description="MacB-like periplasmic core" evidence="8">
    <location>
        <begin position="79"/>
        <end position="243"/>
    </location>
</feature>
<dbReference type="EMBL" id="JACOOK010000005">
    <property type="protein sequence ID" value="MBC5617297.1"/>
    <property type="molecule type" value="Genomic_DNA"/>
</dbReference>
<keyword evidence="3 6" id="KW-0812">Transmembrane</keyword>